<evidence type="ECO:0008006" key="3">
    <source>
        <dbReference type="Google" id="ProtNLM"/>
    </source>
</evidence>
<gene>
    <name evidence="1" type="ORF">HMI49_23925</name>
</gene>
<evidence type="ECO:0000313" key="2">
    <source>
        <dbReference type="Proteomes" id="UP000563426"/>
    </source>
</evidence>
<sequence length="251" mass="28497">MSEPAYDFGVVCEARADRDTACVLADRVLMDAIDWLDEELLDTQRRWRGLTPSEPFLRWASVREEAKKAGLKGLFGHFGNKPAEPDALVARRALLLFVDSDTKPQAVMLVRDSDADDRRRIGLEQARGDKPWPFEVVIGVAEPKRECWVLTGFKAKAHEEEAFHDLAQRLSFHPIRDAHRLTASEHGAKNDAKRALEELTSGNLERERECLRETPLENLRQRGERVGLTQFLSEISERLVPVMDGSRRSGK</sequence>
<proteinExistence type="predicted"/>
<dbReference type="RefSeq" id="WP_171436677.1">
    <property type="nucleotide sequence ID" value="NZ_JABFJV010000152.1"/>
</dbReference>
<dbReference type="EMBL" id="JABFJV010000152">
    <property type="protein sequence ID" value="NOK36256.1"/>
    <property type="molecule type" value="Genomic_DNA"/>
</dbReference>
<keyword evidence="2" id="KW-1185">Reference proteome</keyword>
<dbReference type="AlphaFoldDB" id="A0A7Y4KM41"/>
<name>A0A7Y4KM41_9BACT</name>
<evidence type="ECO:0000313" key="1">
    <source>
        <dbReference type="EMBL" id="NOK36256.1"/>
    </source>
</evidence>
<reference evidence="1 2" key="1">
    <citation type="submission" date="2020-05" db="EMBL/GenBank/DDBJ databases">
        <authorList>
            <person name="Whitworth D."/>
        </authorList>
    </citation>
    <scope>NUCLEOTIDE SEQUENCE [LARGE SCALE GENOMIC DNA]</scope>
    <source>
        <strain evidence="1 2">AB043B</strain>
    </source>
</reference>
<dbReference type="Proteomes" id="UP000563426">
    <property type="component" value="Unassembled WGS sequence"/>
</dbReference>
<protein>
    <recommendedName>
        <fullName evidence="3">DUF4276 family protein</fullName>
    </recommendedName>
</protein>
<comment type="caution">
    <text evidence="1">The sequence shown here is derived from an EMBL/GenBank/DDBJ whole genome shotgun (WGS) entry which is preliminary data.</text>
</comment>
<accession>A0A7Y4KM41</accession>
<organism evidence="1 2">
    <name type="scientific">Corallococcus exercitus</name>
    <dbReference type="NCBI Taxonomy" id="2316736"/>
    <lineage>
        <taxon>Bacteria</taxon>
        <taxon>Pseudomonadati</taxon>
        <taxon>Myxococcota</taxon>
        <taxon>Myxococcia</taxon>
        <taxon>Myxococcales</taxon>
        <taxon>Cystobacterineae</taxon>
        <taxon>Myxococcaceae</taxon>
        <taxon>Corallococcus</taxon>
    </lineage>
</organism>